<dbReference type="InterPro" id="IPR006680">
    <property type="entry name" value="Amidohydro-rel"/>
</dbReference>
<evidence type="ECO:0000313" key="2">
    <source>
        <dbReference type="EMBL" id="GAI73298.1"/>
    </source>
</evidence>
<evidence type="ECO:0000259" key="1">
    <source>
        <dbReference type="Pfam" id="PF01979"/>
    </source>
</evidence>
<name>X1QYD4_9ZZZZ</name>
<dbReference type="GO" id="GO:0016810">
    <property type="term" value="F:hydrolase activity, acting on carbon-nitrogen (but not peptide) bonds"/>
    <property type="evidence" value="ECO:0007669"/>
    <property type="project" value="InterPro"/>
</dbReference>
<proteinExistence type="predicted"/>
<protein>
    <recommendedName>
        <fullName evidence="1">Amidohydrolase-related domain-containing protein</fullName>
    </recommendedName>
</protein>
<feature type="non-terminal residue" evidence="2">
    <location>
        <position position="73"/>
    </location>
</feature>
<dbReference type="Gene3D" id="3.20.20.140">
    <property type="entry name" value="Metal-dependent hydrolases"/>
    <property type="match status" value="1"/>
</dbReference>
<accession>X1QYD4</accession>
<dbReference type="InterPro" id="IPR032466">
    <property type="entry name" value="Metal_Hydrolase"/>
</dbReference>
<dbReference type="SUPFAM" id="SSF51556">
    <property type="entry name" value="Metallo-dependent hydrolases"/>
    <property type="match status" value="1"/>
</dbReference>
<comment type="caution">
    <text evidence="2">The sequence shown here is derived from an EMBL/GenBank/DDBJ whole genome shotgun (WGS) entry which is preliminary data.</text>
</comment>
<gene>
    <name evidence="2" type="ORF">S12H4_22004</name>
</gene>
<dbReference type="InterPro" id="IPR011059">
    <property type="entry name" value="Metal-dep_hydrolase_composite"/>
</dbReference>
<dbReference type="EMBL" id="BARW01011403">
    <property type="protein sequence ID" value="GAI73298.1"/>
    <property type="molecule type" value="Genomic_DNA"/>
</dbReference>
<dbReference type="Pfam" id="PF01979">
    <property type="entry name" value="Amidohydro_1"/>
    <property type="match status" value="1"/>
</dbReference>
<feature type="domain" description="Amidohydrolase-related" evidence="1">
    <location>
        <begin position="6"/>
        <end position="72"/>
    </location>
</feature>
<reference evidence="2" key="1">
    <citation type="journal article" date="2014" name="Front. Microbiol.">
        <title>High frequency of phylogenetically diverse reductive dehalogenase-homologous genes in deep subseafloor sedimentary metagenomes.</title>
        <authorList>
            <person name="Kawai M."/>
            <person name="Futagami T."/>
            <person name="Toyoda A."/>
            <person name="Takaki Y."/>
            <person name="Nishi S."/>
            <person name="Hori S."/>
            <person name="Arai W."/>
            <person name="Tsubouchi T."/>
            <person name="Morono Y."/>
            <person name="Uchiyama I."/>
            <person name="Ito T."/>
            <person name="Fujiyama A."/>
            <person name="Inagaki F."/>
            <person name="Takami H."/>
        </authorList>
    </citation>
    <scope>NUCLEOTIDE SEQUENCE</scope>
    <source>
        <strain evidence="2">Expedition CK06-06</strain>
    </source>
</reference>
<sequence>MLKARQLGVKIAIGQDCIHGKLAEEMVSLVKYANFPVMDAIKSATAIGAETCGLENLTGTIEVGKFADIITIT</sequence>
<dbReference type="AlphaFoldDB" id="X1QYD4"/>
<dbReference type="Gene3D" id="2.30.40.10">
    <property type="entry name" value="Urease, subunit C, domain 1"/>
    <property type="match status" value="1"/>
</dbReference>
<organism evidence="2">
    <name type="scientific">marine sediment metagenome</name>
    <dbReference type="NCBI Taxonomy" id="412755"/>
    <lineage>
        <taxon>unclassified sequences</taxon>
        <taxon>metagenomes</taxon>
        <taxon>ecological metagenomes</taxon>
    </lineage>
</organism>